<evidence type="ECO:0000313" key="2">
    <source>
        <dbReference type="EMBL" id="KAL0566729.1"/>
    </source>
</evidence>
<proteinExistence type="predicted"/>
<gene>
    <name evidence="2" type="ORF">V5O48_015274</name>
</gene>
<evidence type="ECO:0000313" key="3">
    <source>
        <dbReference type="Proteomes" id="UP001465976"/>
    </source>
</evidence>
<evidence type="ECO:0000256" key="1">
    <source>
        <dbReference type="SAM" id="Coils"/>
    </source>
</evidence>
<name>A0ABR3EV04_9AGAR</name>
<keyword evidence="1" id="KW-0175">Coiled coil</keyword>
<organism evidence="2 3">
    <name type="scientific">Marasmius crinis-equi</name>
    <dbReference type="NCBI Taxonomy" id="585013"/>
    <lineage>
        <taxon>Eukaryota</taxon>
        <taxon>Fungi</taxon>
        <taxon>Dikarya</taxon>
        <taxon>Basidiomycota</taxon>
        <taxon>Agaricomycotina</taxon>
        <taxon>Agaricomycetes</taxon>
        <taxon>Agaricomycetidae</taxon>
        <taxon>Agaricales</taxon>
        <taxon>Marasmiineae</taxon>
        <taxon>Marasmiaceae</taxon>
        <taxon>Marasmius</taxon>
    </lineage>
</organism>
<comment type="caution">
    <text evidence="2">The sequence shown here is derived from an EMBL/GenBank/DDBJ whole genome shotgun (WGS) entry which is preliminary data.</text>
</comment>
<dbReference type="Gene3D" id="1.20.1280.50">
    <property type="match status" value="1"/>
</dbReference>
<reference evidence="2 3" key="1">
    <citation type="submission" date="2024-02" db="EMBL/GenBank/DDBJ databases">
        <title>A draft genome for the cacao thread blight pathogen Marasmius crinis-equi.</title>
        <authorList>
            <person name="Cohen S.P."/>
            <person name="Baruah I.K."/>
            <person name="Amoako-Attah I."/>
            <person name="Bukari Y."/>
            <person name="Meinhardt L.W."/>
            <person name="Bailey B.A."/>
        </authorList>
    </citation>
    <scope>NUCLEOTIDE SEQUENCE [LARGE SCALE GENOMIC DNA]</scope>
    <source>
        <strain evidence="2 3">GH-76</strain>
    </source>
</reference>
<feature type="coiled-coil region" evidence="1">
    <location>
        <begin position="44"/>
        <end position="78"/>
    </location>
</feature>
<evidence type="ECO:0008006" key="4">
    <source>
        <dbReference type="Google" id="ProtNLM"/>
    </source>
</evidence>
<protein>
    <recommendedName>
        <fullName evidence="4">F-box domain-containing protein</fullName>
    </recommendedName>
</protein>
<dbReference type="Proteomes" id="UP001465976">
    <property type="component" value="Unassembled WGS sequence"/>
</dbReference>
<sequence>MEPSLPTRPVLCPQCNLTFLSHVAHPPLTKAQIRSQHFLLPDQIGRLKTQIKDEQLELERWDEELSRLRGVLEDMQSHRDALSQQLSERRSLLSASRRLPDELWLEIFSLCVPGSRLGVSEDQWNQVSAEPLWLSHVCTRWRDIITSSRSMWSSVYVNLYALERDVVSVLKWYLELGCDGGSVGGGGGKGIDLVIRYDKDTLNWKYGTTPLRIRNMRSPTSWTEHSQNALSFLLRTENMRRLRKLSISGIDSQLSTGETEMDLPLLESVFLDAEIPRDASPGPMWLWKSIQQASRLRDVVLGCDLPLSTSSLTTILSHSQIRSLKVLDVGQLEGGISDVVQLLTTIPNLETLRVDGIRGSDSLDLPGVPTSVECPNLRRLTTHFGDGQAQDAFLRSLHLPQLEFLSISGAKCTLDLEASESLVSTLRNHAARSTLRELVFDYEIEPEVQVLPEILRALPNLEAFSAKVKGGGRERIPNLLGELAKDSSLVSKLQSITLEECDSYLDFDMAERIVPLLEHLPPTLNEVALVFGFAWTFEEAEKPGNSERIEKVARRLRALDERGMRCGFFYASWGTTTFVVGSRELNGDSL</sequence>
<dbReference type="Gene3D" id="3.80.10.10">
    <property type="entry name" value="Ribonuclease Inhibitor"/>
    <property type="match status" value="1"/>
</dbReference>
<dbReference type="InterPro" id="IPR032675">
    <property type="entry name" value="LRR_dom_sf"/>
</dbReference>
<keyword evidence="3" id="KW-1185">Reference proteome</keyword>
<dbReference type="SUPFAM" id="SSF52047">
    <property type="entry name" value="RNI-like"/>
    <property type="match status" value="1"/>
</dbReference>
<accession>A0ABR3EV04</accession>
<dbReference type="EMBL" id="JBAHYK010001796">
    <property type="protein sequence ID" value="KAL0566729.1"/>
    <property type="molecule type" value="Genomic_DNA"/>
</dbReference>